<evidence type="ECO:0000313" key="8">
    <source>
        <dbReference type="Proteomes" id="UP000886847"/>
    </source>
</evidence>
<dbReference type="SMART" id="SM01217">
    <property type="entry name" value="Fn3_like"/>
    <property type="match status" value="1"/>
</dbReference>
<dbReference type="AlphaFoldDB" id="A0A9D2AUQ8"/>
<protein>
    <submittedName>
        <fullName evidence="7">Glycoside hydrolase family 3 C-terminal domain-containing protein</fullName>
    </submittedName>
</protein>
<dbReference type="Pfam" id="PF00933">
    <property type="entry name" value="Glyco_hydro_3"/>
    <property type="match status" value="1"/>
</dbReference>
<dbReference type="InterPro" id="IPR036962">
    <property type="entry name" value="Glyco_hydro_3_N_sf"/>
</dbReference>
<dbReference type="Pfam" id="PF14310">
    <property type="entry name" value="Fn3-like"/>
    <property type="match status" value="1"/>
</dbReference>
<dbReference type="Gene3D" id="3.20.20.300">
    <property type="entry name" value="Glycoside hydrolase, family 3, N-terminal domain"/>
    <property type="match status" value="1"/>
</dbReference>
<evidence type="ECO:0000256" key="4">
    <source>
        <dbReference type="RuleBase" id="RU361161"/>
    </source>
</evidence>
<evidence type="ECO:0000256" key="5">
    <source>
        <dbReference type="SAM" id="Phobius"/>
    </source>
</evidence>
<comment type="caution">
    <text evidence="7">The sequence shown here is derived from an EMBL/GenBank/DDBJ whole genome shotgun (WGS) entry which is preliminary data.</text>
</comment>
<keyword evidence="3" id="KW-0119">Carbohydrate metabolism</keyword>
<keyword evidence="2 4" id="KW-0378">Hydrolase</keyword>
<dbReference type="PRINTS" id="PR00133">
    <property type="entry name" value="GLHYDRLASE3"/>
</dbReference>
<sequence>MKRSRIFRGVTSVLLLIECVILGLTIAMFSFASFINIALGVETSKLVLKDGVTSEEDVEKPQYFKSKFAKDINNPTEEEIAAKNEAVAAFVELEEEEGSVLLKNDNNALPLSADEIKNVNLFGRSTVNPYTKSNSGGGSGGTYIDYLTALTEKGFTYNQTLVEAYQNDTSPTRSGSARTIGESPVSVYTSAVQSSFSGSDVAIVMLSREGGESNDLYLPHQDSEGISQLALHKDERDMLQLVKQYKDNGTFKKVIVLLNTSNPMEVHWFDDYGVDAAIWIGGPGKSTGFRGVPDLLTGAANPSGRLVDTYATNSLSAPATANFGEFTYTNRSDVVAGVTDNASECTYYVVHQEGIYVGYKYYETRYEDVVLGQGNADANVGIWASEGNTWDYADEVSYPFGHGLSYTTFTQTMDETVDNGDGTMTVRGTVTNTGSVAGKSVVELYAQTPYGDYEKENKVEKAAVQLVGFTKTDLIEPGASEEYEITFDKYFLASYDYTNAKTYIMSEGAYYLAVGDNAHDALNNILAAKGATGMVDADGNPVSGDADKTYSWTQDELDAETYSTTSTSGVTNRLDEADINYWVEDTVTYLSRADWEGTYPVEAVEITANKELIDVLCDSQYEKPANAPSAMNVVTGVQKGIKLADMYNVPYDDPLWDEFISQLTVSELIVSLMDGGGIAEQISIAAPNTSNGDGPDGIAGNAYVNQSVAASSWSTEMLALRGYYMGEDAVLNHSAQQVWCPGVDTHRTPFGGRNFEYYSEDANLAYILGAAQTKEMEAMGVSVGPKHFFANDQETWRTGVSTYGNEQGFREIQLRAFEGLFTEGGATSVMTSFNRIGPIWVGHYSEVQDDILRGEWGFVGIVITDAAGVNSYMHSVGAIMNGTDMFCYTSDAAADMRTADINAGIRDNDDGNIVEHLKEINHRIYYTYAHTNLMNGLSSMYDVVSVTPWWQPVIIAINCVFGAAIVVTGVMFAVTAYGKKNKKEGVGNVQK</sequence>
<dbReference type="PANTHER" id="PTHR42715">
    <property type="entry name" value="BETA-GLUCOSIDASE"/>
    <property type="match status" value="1"/>
</dbReference>
<keyword evidence="5" id="KW-0812">Transmembrane</keyword>
<feature type="transmembrane region" description="Helical" evidence="5">
    <location>
        <begin position="12"/>
        <end position="39"/>
    </location>
</feature>
<evidence type="ECO:0000256" key="1">
    <source>
        <dbReference type="ARBA" id="ARBA00005336"/>
    </source>
</evidence>
<feature type="domain" description="Fibronectin type III-like" evidence="6">
    <location>
        <begin position="440"/>
        <end position="518"/>
    </location>
</feature>
<dbReference type="InterPro" id="IPR013783">
    <property type="entry name" value="Ig-like_fold"/>
</dbReference>
<dbReference type="SUPFAM" id="SSF52279">
    <property type="entry name" value="Beta-D-glucan exohydrolase, C-terminal domain"/>
    <property type="match status" value="1"/>
</dbReference>
<accession>A0A9D2AUQ8</accession>
<keyword evidence="5" id="KW-1133">Transmembrane helix</keyword>
<dbReference type="InterPro" id="IPR002772">
    <property type="entry name" value="Glyco_hydro_3_C"/>
</dbReference>
<proteinExistence type="inferred from homology"/>
<evidence type="ECO:0000313" key="7">
    <source>
        <dbReference type="EMBL" id="HIX49826.1"/>
    </source>
</evidence>
<evidence type="ECO:0000256" key="2">
    <source>
        <dbReference type="ARBA" id="ARBA00022801"/>
    </source>
</evidence>
<reference evidence="7" key="1">
    <citation type="journal article" date="2021" name="PeerJ">
        <title>Extensive microbial diversity within the chicken gut microbiome revealed by metagenomics and culture.</title>
        <authorList>
            <person name="Gilroy R."/>
            <person name="Ravi A."/>
            <person name="Getino M."/>
            <person name="Pursley I."/>
            <person name="Horton D.L."/>
            <person name="Alikhan N.F."/>
            <person name="Baker D."/>
            <person name="Gharbi K."/>
            <person name="Hall N."/>
            <person name="Watson M."/>
            <person name="Adriaenssens E.M."/>
            <person name="Foster-Nyarko E."/>
            <person name="Jarju S."/>
            <person name="Secka A."/>
            <person name="Antonio M."/>
            <person name="Oren A."/>
            <person name="Chaudhuri R.R."/>
            <person name="La Ragione R."/>
            <person name="Hildebrand F."/>
            <person name="Pallen M.J."/>
        </authorList>
    </citation>
    <scope>NUCLEOTIDE SEQUENCE</scope>
    <source>
        <strain evidence="7">2189</strain>
    </source>
</reference>
<dbReference type="EMBL" id="DXEW01000004">
    <property type="protein sequence ID" value="HIX49826.1"/>
    <property type="molecule type" value="Genomic_DNA"/>
</dbReference>
<dbReference type="InterPro" id="IPR017853">
    <property type="entry name" value="GH"/>
</dbReference>
<dbReference type="InterPro" id="IPR001764">
    <property type="entry name" value="Glyco_hydro_3_N"/>
</dbReference>
<dbReference type="GO" id="GO:0004553">
    <property type="term" value="F:hydrolase activity, hydrolyzing O-glycosyl compounds"/>
    <property type="evidence" value="ECO:0007669"/>
    <property type="project" value="InterPro"/>
</dbReference>
<dbReference type="InterPro" id="IPR026891">
    <property type="entry name" value="Fn3-like"/>
</dbReference>
<dbReference type="SUPFAM" id="SSF51445">
    <property type="entry name" value="(Trans)glycosidases"/>
    <property type="match status" value="1"/>
</dbReference>
<dbReference type="Proteomes" id="UP000886847">
    <property type="component" value="Unassembled WGS sequence"/>
</dbReference>
<evidence type="ECO:0000259" key="6">
    <source>
        <dbReference type="SMART" id="SM01217"/>
    </source>
</evidence>
<dbReference type="Gene3D" id="2.60.40.10">
    <property type="entry name" value="Immunoglobulins"/>
    <property type="match status" value="1"/>
</dbReference>
<feature type="transmembrane region" description="Helical" evidence="5">
    <location>
        <begin position="949"/>
        <end position="974"/>
    </location>
</feature>
<dbReference type="InterPro" id="IPR019800">
    <property type="entry name" value="Glyco_hydro_3_AS"/>
</dbReference>
<dbReference type="InterPro" id="IPR036881">
    <property type="entry name" value="Glyco_hydro_3_C_sf"/>
</dbReference>
<dbReference type="Gene3D" id="3.40.50.1700">
    <property type="entry name" value="Glycoside hydrolase family 3 C-terminal domain"/>
    <property type="match status" value="1"/>
</dbReference>
<dbReference type="PANTHER" id="PTHR42715:SF10">
    <property type="entry name" value="BETA-GLUCOSIDASE"/>
    <property type="match status" value="1"/>
</dbReference>
<dbReference type="InterPro" id="IPR050288">
    <property type="entry name" value="Cellulose_deg_GH3"/>
</dbReference>
<keyword evidence="4" id="KW-0326">Glycosidase</keyword>
<comment type="similarity">
    <text evidence="1 4">Belongs to the glycosyl hydrolase 3 family.</text>
</comment>
<evidence type="ECO:0000256" key="3">
    <source>
        <dbReference type="ARBA" id="ARBA00023277"/>
    </source>
</evidence>
<reference evidence="7" key="2">
    <citation type="submission" date="2021-04" db="EMBL/GenBank/DDBJ databases">
        <authorList>
            <person name="Gilroy R."/>
        </authorList>
    </citation>
    <scope>NUCLEOTIDE SEQUENCE</scope>
    <source>
        <strain evidence="7">2189</strain>
    </source>
</reference>
<dbReference type="GO" id="GO:0005975">
    <property type="term" value="P:carbohydrate metabolic process"/>
    <property type="evidence" value="ECO:0007669"/>
    <property type="project" value="InterPro"/>
</dbReference>
<keyword evidence="5" id="KW-0472">Membrane</keyword>
<name>A0A9D2AUQ8_9FIRM</name>
<gene>
    <name evidence="7" type="ORF">H9851_00885</name>
</gene>
<organism evidence="7 8">
    <name type="scientific">Candidatus Borkfalkia faecavium</name>
    <dbReference type="NCBI Taxonomy" id="2838508"/>
    <lineage>
        <taxon>Bacteria</taxon>
        <taxon>Bacillati</taxon>
        <taxon>Bacillota</taxon>
        <taxon>Clostridia</taxon>
        <taxon>Christensenellales</taxon>
        <taxon>Christensenellaceae</taxon>
        <taxon>Candidatus Borkfalkia</taxon>
    </lineage>
</organism>
<dbReference type="Pfam" id="PF01915">
    <property type="entry name" value="Glyco_hydro_3_C"/>
    <property type="match status" value="1"/>
</dbReference>
<dbReference type="PROSITE" id="PS00775">
    <property type="entry name" value="GLYCOSYL_HYDROL_F3"/>
    <property type="match status" value="1"/>
</dbReference>